<gene>
    <name evidence="2" type="ORF">FIBRA_01985</name>
</gene>
<dbReference type="EMBL" id="HE796958">
    <property type="protein sequence ID" value="CCL99960.1"/>
    <property type="molecule type" value="Genomic_DNA"/>
</dbReference>
<dbReference type="InParanoid" id="J4GM15"/>
<feature type="compositionally biased region" description="Polar residues" evidence="1">
    <location>
        <begin position="20"/>
        <end position="40"/>
    </location>
</feature>
<evidence type="ECO:0000313" key="3">
    <source>
        <dbReference type="Proteomes" id="UP000006352"/>
    </source>
</evidence>
<reference evidence="2 3" key="1">
    <citation type="journal article" date="2012" name="Appl. Environ. Microbiol.">
        <title>Short-read sequencing for genomic analysis of the brown rot fungus Fibroporia radiculosa.</title>
        <authorList>
            <person name="Tang J.D."/>
            <person name="Perkins A.D."/>
            <person name="Sonstegard T.S."/>
            <person name="Schroeder S.G."/>
            <person name="Burgess S.C."/>
            <person name="Diehl S.V."/>
        </authorList>
    </citation>
    <scope>NUCLEOTIDE SEQUENCE [LARGE SCALE GENOMIC DNA]</scope>
    <source>
        <strain evidence="2 3">TFFH 294</strain>
    </source>
</reference>
<organism evidence="2 3">
    <name type="scientific">Fibroporia radiculosa</name>
    <dbReference type="NCBI Taxonomy" id="599839"/>
    <lineage>
        <taxon>Eukaryota</taxon>
        <taxon>Fungi</taxon>
        <taxon>Dikarya</taxon>
        <taxon>Basidiomycota</taxon>
        <taxon>Agaricomycotina</taxon>
        <taxon>Agaricomycetes</taxon>
        <taxon>Polyporales</taxon>
        <taxon>Fibroporiaceae</taxon>
        <taxon>Fibroporia</taxon>
    </lineage>
</organism>
<evidence type="ECO:0000313" key="2">
    <source>
        <dbReference type="EMBL" id="CCL99960.1"/>
    </source>
</evidence>
<keyword evidence="3" id="KW-1185">Reference proteome</keyword>
<dbReference type="GeneID" id="24094871"/>
<dbReference type="Proteomes" id="UP000006352">
    <property type="component" value="Unassembled WGS sequence"/>
</dbReference>
<proteinExistence type="predicted"/>
<feature type="region of interest" description="Disordered" evidence="1">
    <location>
        <begin position="56"/>
        <end position="86"/>
    </location>
</feature>
<name>J4GM15_9APHY</name>
<sequence>MKLGPAPLLDLDMSLAGVVGSSTSPDASTQVPQPSSQSLESFDAWSPPRCCVHPGQAHCKPQQHPDPANEAIALSGGITGNSGIDEPEANAACKDLVPRIGGSSGPFVGGDR</sequence>
<dbReference type="HOGENOM" id="CLU_2145897_0_0_1"/>
<dbReference type="RefSeq" id="XP_012179243.1">
    <property type="nucleotide sequence ID" value="XM_012323853.1"/>
</dbReference>
<protein>
    <submittedName>
        <fullName evidence="2">Uncharacterized protein</fullName>
    </submittedName>
</protein>
<accession>J4GM15</accession>
<dbReference type="AlphaFoldDB" id="J4GM15"/>
<evidence type="ECO:0000256" key="1">
    <source>
        <dbReference type="SAM" id="MobiDB-lite"/>
    </source>
</evidence>
<feature type="region of interest" description="Disordered" evidence="1">
    <location>
        <begin position="18"/>
        <end position="43"/>
    </location>
</feature>